<dbReference type="Proteomes" id="UP000228987">
    <property type="component" value="Unassembled WGS sequence"/>
</dbReference>
<dbReference type="InterPro" id="IPR011009">
    <property type="entry name" value="Kinase-like_dom_sf"/>
</dbReference>
<dbReference type="Pfam" id="PF03881">
    <property type="entry name" value="Fructosamin_kin"/>
    <property type="match status" value="1"/>
</dbReference>
<evidence type="ECO:0000256" key="2">
    <source>
        <dbReference type="PIRNR" id="PIRNR006221"/>
    </source>
</evidence>
<name>A0A2A5CAM7_9GAMM</name>
<reference evidence="4" key="1">
    <citation type="submission" date="2017-08" db="EMBL/GenBank/DDBJ databases">
        <title>A dynamic microbial community with high functional redundancy inhabits the cold, oxic subseafloor aquifer.</title>
        <authorList>
            <person name="Tully B.J."/>
            <person name="Wheat C.G."/>
            <person name="Glazer B.T."/>
            <person name="Huber J.A."/>
        </authorList>
    </citation>
    <scope>NUCLEOTIDE SEQUENCE [LARGE SCALE GENOMIC DNA]</scope>
</reference>
<accession>A0A2A5CAM7</accession>
<evidence type="ECO:0000256" key="1">
    <source>
        <dbReference type="ARBA" id="ARBA00009460"/>
    </source>
</evidence>
<dbReference type="EMBL" id="NVWI01000008">
    <property type="protein sequence ID" value="PCJ40635.1"/>
    <property type="molecule type" value="Genomic_DNA"/>
</dbReference>
<evidence type="ECO:0000313" key="4">
    <source>
        <dbReference type="Proteomes" id="UP000228987"/>
    </source>
</evidence>
<proteinExistence type="inferred from homology"/>
<evidence type="ECO:0008006" key="5">
    <source>
        <dbReference type="Google" id="ProtNLM"/>
    </source>
</evidence>
<comment type="caution">
    <text evidence="3">The sequence shown here is derived from an EMBL/GenBank/DDBJ whole genome shotgun (WGS) entry which is preliminary data.</text>
</comment>
<evidence type="ECO:0000313" key="3">
    <source>
        <dbReference type="EMBL" id="PCJ40635.1"/>
    </source>
</evidence>
<dbReference type="InterPro" id="IPR016477">
    <property type="entry name" value="Fructo-/Ketosamine-3-kinase"/>
</dbReference>
<gene>
    <name evidence="3" type="ORF">COA71_10340</name>
</gene>
<dbReference type="PANTHER" id="PTHR12149">
    <property type="entry name" value="FRUCTOSAMINE 3 KINASE-RELATED PROTEIN"/>
    <property type="match status" value="1"/>
</dbReference>
<comment type="similarity">
    <text evidence="1 2">Belongs to the fructosamine kinase family.</text>
</comment>
<protein>
    <recommendedName>
        <fullName evidence="5">Fructosamine kinase family protein</fullName>
    </recommendedName>
</protein>
<keyword evidence="2" id="KW-0808">Transferase</keyword>
<dbReference type="PIRSF" id="PIRSF006221">
    <property type="entry name" value="Ketosamine-3-kinase"/>
    <property type="match status" value="1"/>
</dbReference>
<keyword evidence="2" id="KW-0418">Kinase</keyword>
<sequence length="310" mass="35333">MSYKGEGISPLFFGLNFSLKNVMLEQIANSISRYIGKTVSITNLQQLSGGSINQVSCISLDNGSKYFLKTQVGAVQTDIFQIEHDSLLLLAESKAIRVPVPLVYGDEFLVMEYIQNGSKATDWQEQLGRSLALLHQQSEHGLFGFHCNNYLGTSPQINTWKEDWLSFWAENRLEPQLKLLSELLGLEDPLIKKGYQLLERLDSWLDSIAEPAVLLHGDLWSGNAMADQKGNPVIYDPACYYGHREAEFGMMRMFGGFGEKCEAAYMEIWPFSDRYEERFRLYQLYHELNHLHLFGHAYYSTSMASLNALQ</sequence>
<dbReference type="Gene3D" id="3.30.200.20">
    <property type="entry name" value="Phosphorylase Kinase, domain 1"/>
    <property type="match status" value="1"/>
</dbReference>
<dbReference type="GO" id="GO:0016301">
    <property type="term" value="F:kinase activity"/>
    <property type="evidence" value="ECO:0007669"/>
    <property type="project" value="UniProtKB-UniRule"/>
</dbReference>
<dbReference type="AlphaFoldDB" id="A0A2A5CAM7"/>
<organism evidence="3 4">
    <name type="scientific">SAR86 cluster bacterium</name>
    <dbReference type="NCBI Taxonomy" id="2030880"/>
    <lineage>
        <taxon>Bacteria</taxon>
        <taxon>Pseudomonadati</taxon>
        <taxon>Pseudomonadota</taxon>
        <taxon>Gammaproteobacteria</taxon>
        <taxon>SAR86 cluster</taxon>
    </lineage>
</organism>
<dbReference type="SUPFAM" id="SSF56112">
    <property type="entry name" value="Protein kinase-like (PK-like)"/>
    <property type="match status" value="1"/>
</dbReference>
<dbReference type="Gene3D" id="3.90.1200.10">
    <property type="match status" value="1"/>
</dbReference>
<dbReference type="PANTHER" id="PTHR12149:SF8">
    <property type="entry name" value="PROTEIN-RIBULOSAMINE 3-KINASE"/>
    <property type="match status" value="1"/>
</dbReference>